<name>A0A9X2KK17_9SPHN</name>
<gene>
    <name evidence="2" type="ORF">M9978_01710</name>
</gene>
<dbReference type="AlphaFoldDB" id="A0A9X2KK17"/>
<protein>
    <submittedName>
        <fullName evidence="2">Uncharacterized protein</fullName>
    </submittedName>
</protein>
<dbReference type="RefSeq" id="WP_254291116.1">
    <property type="nucleotide sequence ID" value="NZ_JAMLDX010000001.1"/>
</dbReference>
<dbReference type="Proteomes" id="UP001139451">
    <property type="component" value="Unassembled WGS sequence"/>
</dbReference>
<feature type="region of interest" description="Disordered" evidence="1">
    <location>
        <begin position="106"/>
        <end position="132"/>
    </location>
</feature>
<dbReference type="EMBL" id="JAMLDX010000001">
    <property type="protein sequence ID" value="MCP3729132.1"/>
    <property type="molecule type" value="Genomic_DNA"/>
</dbReference>
<evidence type="ECO:0000313" key="2">
    <source>
        <dbReference type="EMBL" id="MCP3729132.1"/>
    </source>
</evidence>
<evidence type="ECO:0000313" key="3">
    <source>
        <dbReference type="Proteomes" id="UP001139451"/>
    </source>
</evidence>
<proteinExistence type="predicted"/>
<sequence>MALPLEQHAAQSGMPLRGGVAVRAEGGDAKGQGASLIGFGRQRVLRYVGRCAELDKVEAIVRKTRGLLARLDLTVEFTGCGGVDSHAFRDRRAWLTSLARLGMCRGRGSDDRRDKAWEESRSEPHGLSYTPDARLSQGAGPVRFLTARRAWPGAANDVYAVNREILPCCA</sequence>
<accession>A0A9X2KK17</accession>
<organism evidence="2 3">
    <name type="scientific">Sphingomonas tagetis</name>
    <dbReference type="NCBI Taxonomy" id="2949092"/>
    <lineage>
        <taxon>Bacteria</taxon>
        <taxon>Pseudomonadati</taxon>
        <taxon>Pseudomonadota</taxon>
        <taxon>Alphaproteobacteria</taxon>
        <taxon>Sphingomonadales</taxon>
        <taxon>Sphingomonadaceae</taxon>
        <taxon>Sphingomonas</taxon>
    </lineage>
</organism>
<reference evidence="2" key="1">
    <citation type="submission" date="2022-05" db="EMBL/GenBank/DDBJ databases">
        <title>Sphingomonas sp. strain MG17 Genome sequencing and assembly.</title>
        <authorList>
            <person name="Kim I."/>
        </authorList>
    </citation>
    <scope>NUCLEOTIDE SEQUENCE</scope>
    <source>
        <strain evidence="2">MG17</strain>
    </source>
</reference>
<feature type="compositionally biased region" description="Basic and acidic residues" evidence="1">
    <location>
        <begin position="107"/>
        <end position="124"/>
    </location>
</feature>
<comment type="caution">
    <text evidence="2">The sequence shown here is derived from an EMBL/GenBank/DDBJ whole genome shotgun (WGS) entry which is preliminary data.</text>
</comment>
<evidence type="ECO:0000256" key="1">
    <source>
        <dbReference type="SAM" id="MobiDB-lite"/>
    </source>
</evidence>
<keyword evidence="3" id="KW-1185">Reference proteome</keyword>